<name>A0A0D2MRW7_HYPSF</name>
<sequence length="166" mass="18574">MLKYDPYIRARLLLQTDSTQIHRVRRPWYHIPPPPLASRTLPHYASIHHHSAPRNRCTLPIARAICHKTNPAACPCKGSVLGSHSQQASDWRRLRRLRRLRAVWAVLLESRTMTTVSHSLGSAPGAPRPSAALCSSDIAYITVLSVDGRAVGLYFYIDSQTTSRSS</sequence>
<dbReference type="Proteomes" id="UP000054270">
    <property type="component" value="Unassembled WGS sequence"/>
</dbReference>
<protein>
    <submittedName>
        <fullName evidence="1">Uncharacterized protein</fullName>
    </submittedName>
</protein>
<evidence type="ECO:0000313" key="2">
    <source>
        <dbReference type="Proteomes" id="UP000054270"/>
    </source>
</evidence>
<dbReference type="EMBL" id="KN817527">
    <property type="protein sequence ID" value="KJA26703.1"/>
    <property type="molecule type" value="Genomic_DNA"/>
</dbReference>
<organism evidence="1 2">
    <name type="scientific">Hypholoma sublateritium (strain FD-334 SS-4)</name>
    <dbReference type="NCBI Taxonomy" id="945553"/>
    <lineage>
        <taxon>Eukaryota</taxon>
        <taxon>Fungi</taxon>
        <taxon>Dikarya</taxon>
        <taxon>Basidiomycota</taxon>
        <taxon>Agaricomycotina</taxon>
        <taxon>Agaricomycetes</taxon>
        <taxon>Agaricomycetidae</taxon>
        <taxon>Agaricales</taxon>
        <taxon>Agaricineae</taxon>
        <taxon>Strophariaceae</taxon>
        <taxon>Hypholoma</taxon>
    </lineage>
</organism>
<dbReference type="AlphaFoldDB" id="A0A0D2MRW7"/>
<gene>
    <name evidence="1" type="ORF">HYPSUDRAFT_282901</name>
</gene>
<keyword evidence="2" id="KW-1185">Reference proteome</keyword>
<reference evidence="2" key="1">
    <citation type="submission" date="2014-04" db="EMBL/GenBank/DDBJ databases">
        <title>Evolutionary Origins and Diversification of the Mycorrhizal Mutualists.</title>
        <authorList>
            <consortium name="DOE Joint Genome Institute"/>
            <consortium name="Mycorrhizal Genomics Consortium"/>
            <person name="Kohler A."/>
            <person name="Kuo A."/>
            <person name="Nagy L.G."/>
            <person name="Floudas D."/>
            <person name="Copeland A."/>
            <person name="Barry K.W."/>
            <person name="Cichocki N."/>
            <person name="Veneault-Fourrey C."/>
            <person name="LaButti K."/>
            <person name="Lindquist E.A."/>
            <person name="Lipzen A."/>
            <person name="Lundell T."/>
            <person name="Morin E."/>
            <person name="Murat C."/>
            <person name="Riley R."/>
            <person name="Ohm R."/>
            <person name="Sun H."/>
            <person name="Tunlid A."/>
            <person name="Henrissat B."/>
            <person name="Grigoriev I.V."/>
            <person name="Hibbett D.S."/>
            <person name="Martin F."/>
        </authorList>
    </citation>
    <scope>NUCLEOTIDE SEQUENCE [LARGE SCALE GENOMIC DNA]</scope>
    <source>
        <strain evidence="2">FD-334 SS-4</strain>
    </source>
</reference>
<evidence type="ECO:0000313" key="1">
    <source>
        <dbReference type="EMBL" id="KJA26703.1"/>
    </source>
</evidence>
<accession>A0A0D2MRW7</accession>
<proteinExistence type="predicted"/>